<evidence type="ECO:0000313" key="1">
    <source>
        <dbReference type="EMBL" id="MEP1057621.1"/>
    </source>
</evidence>
<protein>
    <submittedName>
        <fullName evidence="1">Uncharacterized protein</fullName>
    </submittedName>
</protein>
<dbReference type="Proteomes" id="UP001476950">
    <property type="component" value="Unassembled WGS sequence"/>
</dbReference>
<reference evidence="1 2" key="1">
    <citation type="submission" date="2022-04" db="EMBL/GenBank/DDBJ databases">
        <title>Positive selection, recombination, and allopatry shape intraspecific diversity of widespread and dominant cyanobacteria.</title>
        <authorList>
            <person name="Wei J."/>
            <person name="Shu W."/>
            <person name="Hu C."/>
        </authorList>
    </citation>
    <scope>NUCLEOTIDE SEQUENCE [LARGE SCALE GENOMIC DNA]</scope>
    <source>
        <strain evidence="1 2">AS-A4</strain>
    </source>
</reference>
<sequence length="220" mass="25003">MRHLVVTYGDGTIAILYPVARNQLSLLDLLTQRLLQLWIEKECKSAVLVASVDGWQLIEAIGKLIRSHKLLPFKLAPLKTDVDLVQRLFLANGEKLDQAGELVQLHLYEPHKRKQTADDGVPTLQNLPFPTCGNNDNDTIGNLLTLWQPSEVERLMGWLDAESIDQVMHVFSELNRGEERLEEFIHERDRRLLEANRKILNEALGLPSYYVGLGDDDDAD</sequence>
<keyword evidence="2" id="KW-1185">Reference proteome</keyword>
<comment type="caution">
    <text evidence="1">The sequence shown here is derived from an EMBL/GenBank/DDBJ whole genome shotgun (WGS) entry which is preliminary data.</text>
</comment>
<name>A0ABV0KEH6_9CYAN</name>
<organism evidence="1 2">
    <name type="scientific">Stenomitos frigidus AS-A4</name>
    <dbReference type="NCBI Taxonomy" id="2933935"/>
    <lineage>
        <taxon>Bacteria</taxon>
        <taxon>Bacillati</taxon>
        <taxon>Cyanobacteriota</taxon>
        <taxon>Cyanophyceae</taxon>
        <taxon>Leptolyngbyales</taxon>
        <taxon>Leptolyngbyaceae</taxon>
        <taxon>Stenomitos</taxon>
    </lineage>
</organism>
<dbReference type="EMBL" id="JAMPLM010000002">
    <property type="protein sequence ID" value="MEP1057621.1"/>
    <property type="molecule type" value="Genomic_DNA"/>
</dbReference>
<proteinExistence type="predicted"/>
<dbReference type="RefSeq" id="WP_190450581.1">
    <property type="nucleotide sequence ID" value="NZ_JAMPLM010000002.1"/>
</dbReference>
<accession>A0ABV0KEH6</accession>
<gene>
    <name evidence="1" type="ORF">NDI38_04165</name>
</gene>
<evidence type="ECO:0000313" key="2">
    <source>
        <dbReference type="Proteomes" id="UP001476950"/>
    </source>
</evidence>